<accession>A0AAV7HQD2</accession>
<dbReference type="InterPro" id="IPR007658">
    <property type="entry name" value="DUF594"/>
</dbReference>
<proteinExistence type="predicted"/>
<dbReference type="AlphaFoldDB" id="A0AAV7HQD2"/>
<comment type="caution">
    <text evidence="1">The sequence shown here is derived from an EMBL/GenBank/DDBJ whole genome shotgun (WGS) entry which is preliminary data.</text>
</comment>
<gene>
    <name evidence="1" type="ORF">IEQ34_001286</name>
</gene>
<organism evidence="1 2">
    <name type="scientific">Dendrobium chrysotoxum</name>
    <name type="common">Orchid</name>
    <dbReference type="NCBI Taxonomy" id="161865"/>
    <lineage>
        <taxon>Eukaryota</taxon>
        <taxon>Viridiplantae</taxon>
        <taxon>Streptophyta</taxon>
        <taxon>Embryophyta</taxon>
        <taxon>Tracheophyta</taxon>
        <taxon>Spermatophyta</taxon>
        <taxon>Magnoliopsida</taxon>
        <taxon>Liliopsida</taxon>
        <taxon>Asparagales</taxon>
        <taxon>Orchidaceae</taxon>
        <taxon>Epidendroideae</taxon>
        <taxon>Malaxideae</taxon>
        <taxon>Dendrobiinae</taxon>
        <taxon>Dendrobium</taxon>
    </lineage>
</organism>
<reference evidence="1 2" key="1">
    <citation type="journal article" date="2021" name="Hortic Res">
        <title>Chromosome-scale assembly of the Dendrobium chrysotoxum genome enhances the understanding of orchid evolution.</title>
        <authorList>
            <person name="Zhang Y."/>
            <person name="Zhang G.Q."/>
            <person name="Zhang D."/>
            <person name="Liu X.D."/>
            <person name="Xu X.Y."/>
            <person name="Sun W.H."/>
            <person name="Yu X."/>
            <person name="Zhu X."/>
            <person name="Wang Z.W."/>
            <person name="Zhao X."/>
            <person name="Zhong W.Y."/>
            <person name="Chen H."/>
            <person name="Yin W.L."/>
            <person name="Huang T."/>
            <person name="Niu S.C."/>
            <person name="Liu Z.J."/>
        </authorList>
    </citation>
    <scope>NUCLEOTIDE SEQUENCE [LARGE SCALE GENOMIC DNA]</scope>
    <source>
        <strain evidence="1">Lindl</strain>
    </source>
</reference>
<dbReference type="EMBL" id="JAGFBR010000002">
    <property type="protein sequence ID" value="KAH0469728.1"/>
    <property type="molecule type" value="Genomic_DNA"/>
</dbReference>
<name>A0AAV7HQD2_DENCH</name>
<keyword evidence="2" id="KW-1185">Reference proteome</keyword>
<evidence type="ECO:0000313" key="2">
    <source>
        <dbReference type="Proteomes" id="UP000775213"/>
    </source>
</evidence>
<dbReference type="Pfam" id="PF04578">
    <property type="entry name" value="DUF594"/>
    <property type="match status" value="1"/>
</dbReference>
<sequence>MSCHLINMFLYGTSPLSSCFIKIQSLYIRCRLIKERWKKKKTYQDADAIINDVYHSKSEPNLLSSGGEFLTFIWILYKHVEIGDIFDIIVGNPRNYLMMVKELLLKIKLHLHNFAKERDLKTQFQSYRKLRTREEQKNADIDLCVKLQLRAT</sequence>
<evidence type="ECO:0000313" key="1">
    <source>
        <dbReference type="EMBL" id="KAH0469728.1"/>
    </source>
</evidence>
<protein>
    <submittedName>
        <fullName evidence="1">Uncharacterized protein</fullName>
    </submittedName>
</protein>
<dbReference type="Proteomes" id="UP000775213">
    <property type="component" value="Unassembled WGS sequence"/>
</dbReference>